<dbReference type="InterPro" id="IPR027450">
    <property type="entry name" value="AlkB-like"/>
</dbReference>
<accession>A0A9E5MKD2</accession>
<name>A0A9E5MKD2_9GAMM</name>
<evidence type="ECO:0000313" key="12">
    <source>
        <dbReference type="Proteomes" id="UP000787472"/>
    </source>
</evidence>
<proteinExistence type="predicted"/>
<comment type="caution">
    <text evidence="11">The sequence shown here is derived from an EMBL/GenBank/DDBJ whole genome shotgun (WGS) entry which is preliminary data.</text>
</comment>
<dbReference type="RefSeq" id="WP_167183711.1">
    <property type="nucleotide sequence ID" value="NZ_JAAONZ010000004.1"/>
</dbReference>
<evidence type="ECO:0000313" key="11">
    <source>
        <dbReference type="EMBL" id="NHO65227.1"/>
    </source>
</evidence>
<dbReference type="EMBL" id="JAAONZ010000004">
    <property type="protein sequence ID" value="NHO65227.1"/>
    <property type="molecule type" value="Genomic_DNA"/>
</dbReference>
<dbReference type="Pfam" id="PF13532">
    <property type="entry name" value="2OG-FeII_Oxy_2"/>
    <property type="match status" value="1"/>
</dbReference>
<dbReference type="GO" id="GO:0035516">
    <property type="term" value="F:broad specificity oxidative DNA demethylase activity"/>
    <property type="evidence" value="ECO:0007669"/>
    <property type="project" value="TreeGrafter"/>
</dbReference>
<feature type="domain" description="Fe2OG dioxygenase" evidence="10">
    <location>
        <begin position="104"/>
        <end position="203"/>
    </location>
</feature>
<keyword evidence="4" id="KW-0460">Magnesium</keyword>
<evidence type="ECO:0000256" key="4">
    <source>
        <dbReference type="ARBA" id="ARBA00022842"/>
    </source>
</evidence>
<evidence type="ECO:0000256" key="7">
    <source>
        <dbReference type="ARBA" id="ARBA00023004"/>
    </source>
</evidence>
<dbReference type="InterPro" id="IPR032852">
    <property type="entry name" value="ALKBH2"/>
</dbReference>
<reference evidence="11" key="1">
    <citation type="submission" date="2020-03" db="EMBL/GenBank/DDBJ databases">
        <authorList>
            <person name="Guo F."/>
        </authorList>
    </citation>
    <scope>NUCLEOTIDE SEQUENCE</scope>
    <source>
        <strain evidence="11">JCM 30134</strain>
    </source>
</reference>
<feature type="binding site" evidence="9">
    <location>
        <position position="111"/>
    </location>
    <ligand>
        <name>2-oxoglutarate</name>
        <dbReference type="ChEBI" id="CHEBI:16810"/>
    </ligand>
</feature>
<keyword evidence="7" id="KW-0408">Iron</keyword>
<keyword evidence="6" id="KW-0560">Oxidoreductase</keyword>
<dbReference type="AlphaFoldDB" id="A0A9E5MKD2"/>
<dbReference type="InterPro" id="IPR005123">
    <property type="entry name" value="Oxoglu/Fe-dep_dioxygenase_dom"/>
</dbReference>
<keyword evidence="5 11" id="KW-0223">Dioxygenase</keyword>
<evidence type="ECO:0000256" key="5">
    <source>
        <dbReference type="ARBA" id="ARBA00022964"/>
    </source>
</evidence>
<feature type="binding site" evidence="9">
    <location>
        <position position="123"/>
    </location>
    <ligand>
        <name>2-oxoglutarate</name>
        <dbReference type="ChEBI" id="CHEBI:16810"/>
    </ligand>
</feature>
<evidence type="ECO:0000256" key="3">
    <source>
        <dbReference type="ARBA" id="ARBA00022763"/>
    </source>
</evidence>
<feature type="binding site" evidence="9">
    <location>
        <position position="200"/>
    </location>
    <ligand>
        <name>2-oxoglutarate</name>
        <dbReference type="ChEBI" id="CHEBI:16810"/>
    </ligand>
</feature>
<feature type="binding site" evidence="9">
    <location>
        <position position="198"/>
    </location>
    <ligand>
        <name>2-oxoglutarate</name>
        <dbReference type="ChEBI" id="CHEBI:16810"/>
    </ligand>
</feature>
<dbReference type="FunFam" id="2.60.120.590:FF:000004">
    <property type="entry name" value="DNA oxidative demethylase ALKBH2"/>
    <property type="match status" value="1"/>
</dbReference>
<feature type="binding site" evidence="9">
    <location>
        <position position="182"/>
    </location>
    <ligand>
        <name>2-oxoglutarate</name>
        <dbReference type="ChEBI" id="CHEBI:16810"/>
    </ligand>
</feature>
<gene>
    <name evidence="11" type="ORF">G8770_06685</name>
</gene>
<comment type="cofactor">
    <cofactor evidence="1">
        <name>Fe(2+)</name>
        <dbReference type="ChEBI" id="CHEBI:29033"/>
    </cofactor>
</comment>
<dbReference type="InterPro" id="IPR037151">
    <property type="entry name" value="AlkB-like_sf"/>
</dbReference>
<dbReference type="GO" id="GO:0006307">
    <property type="term" value="P:DNA alkylation repair"/>
    <property type="evidence" value="ECO:0007669"/>
    <property type="project" value="TreeGrafter"/>
</dbReference>
<evidence type="ECO:0000256" key="1">
    <source>
        <dbReference type="ARBA" id="ARBA00001954"/>
    </source>
</evidence>
<evidence type="ECO:0000256" key="2">
    <source>
        <dbReference type="ARBA" id="ARBA00022723"/>
    </source>
</evidence>
<dbReference type="PANTHER" id="PTHR31573">
    <property type="entry name" value="ALPHA-KETOGLUTARATE-DEPENDENT DIOXYGENASE ALKB HOMOLOG 2"/>
    <property type="match status" value="1"/>
</dbReference>
<evidence type="ECO:0000259" key="10">
    <source>
        <dbReference type="PROSITE" id="PS51471"/>
    </source>
</evidence>
<keyword evidence="12" id="KW-1185">Reference proteome</keyword>
<keyword evidence="2" id="KW-0479">Metal-binding</keyword>
<feature type="binding site" evidence="9">
    <location>
        <position position="113"/>
    </location>
    <ligand>
        <name>2-oxoglutarate</name>
        <dbReference type="ChEBI" id="CHEBI:16810"/>
    </ligand>
</feature>
<sequence length="205" mass="23472">MQSSLFASAEPQRFMLQGGELTLYPQWVSERKACSLFRWLEKSLAWEQSVIQIYGRPVVIPRLNAWYGDPGCNYQYSGYRLPLNAWLDPLSEIRTRLHDELGVETNSVLANLYRDGQDSVGWHSDDEPELGQNPVIASLSLGGERRFSFRHRRDKTMPPLHLTLTPGSLLVMSGAVQHNWHHCLPKSRKVTAPRINLTYRKVVTV</sequence>
<organism evidence="11 12">
    <name type="scientific">Pseudomaricurvus hydrocarbonicus</name>
    <dbReference type="NCBI Taxonomy" id="1470433"/>
    <lineage>
        <taxon>Bacteria</taxon>
        <taxon>Pseudomonadati</taxon>
        <taxon>Pseudomonadota</taxon>
        <taxon>Gammaproteobacteria</taxon>
        <taxon>Cellvibrionales</taxon>
        <taxon>Cellvibrionaceae</taxon>
        <taxon>Pseudomaricurvus</taxon>
    </lineage>
</organism>
<dbReference type="Proteomes" id="UP000787472">
    <property type="component" value="Unassembled WGS sequence"/>
</dbReference>
<evidence type="ECO:0000256" key="6">
    <source>
        <dbReference type="ARBA" id="ARBA00023002"/>
    </source>
</evidence>
<keyword evidence="3" id="KW-0227">DNA damage</keyword>
<feature type="binding site" evidence="9">
    <location>
        <position position="194"/>
    </location>
    <ligand>
        <name>2-oxoglutarate</name>
        <dbReference type="ChEBI" id="CHEBI:16810"/>
    </ligand>
</feature>
<evidence type="ECO:0000256" key="8">
    <source>
        <dbReference type="ARBA" id="ARBA00023204"/>
    </source>
</evidence>
<feature type="binding site" evidence="9">
    <location>
        <position position="126"/>
    </location>
    <ligand>
        <name>substrate</name>
    </ligand>
</feature>
<dbReference type="Gene3D" id="2.60.120.590">
    <property type="entry name" value="Alpha-ketoglutarate-dependent dioxygenase AlkB-like"/>
    <property type="match status" value="1"/>
</dbReference>
<dbReference type="PANTHER" id="PTHR31573:SF1">
    <property type="entry name" value="DNA OXIDATIVE DEMETHYLASE ALKBH2"/>
    <property type="match status" value="1"/>
</dbReference>
<evidence type="ECO:0000256" key="9">
    <source>
        <dbReference type="PIRSR" id="PIRSR632852-1"/>
    </source>
</evidence>
<dbReference type="SUPFAM" id="SSF51197">
    <property type="entry name" value="Clavaminate synthase-like"/>
    <property type="match status" value="1"/>
</dbReference>
<feature type="binding site" evidence="9">
    <location>
        <begin position="74"/>
        <end position="76"/>
    </location>
    <ligand>
        <name>substrate</name>
    </ligand>
</feature>
<keyword evidence="8" id="KW-0234">DNA repair</keyword>
<dbReference type="GO" id="GO:0051747">
    <property type="term" value="F:cytosine C-5 DNA demethylase activity"/>
    <property type="evidence" value="ECO:0007669"/>
    <property type="project" value="TreeGrafter"/>
</dbReference>
<dbReference type="PROSITE" id="PS51471">
    <property type="entry name" value="FE2OG_OXY"/>
    <property type="match status" value="1"/>
</dbReference>
<dbReference type="GO" id="GO:0008198">
    <property type="term" value="F:ferrous iron binding"/>
    <property type="evidence" value="ECO:0007669"/>
    <property type="project" value="TreeGrafter"/>
</dbReference>
<protein>
    <submittedName>
        <fullName evidence="11">Alpha-ketoglutarate-dependent dioxygenase AlkB</fullName>
    </submittedName>
</protein>